<feature type="region of interest" description="Disordered" evidence="7">
    <location>
        <begin position="107"/>
        <end position="130"/>
    </location>
</feature>
<dbReference type="GO" id="GO:0003677">
    <property type="term" value="F:DNA binding"/>
    <property type="evidence" value="ECO:0007669"/>
    <property type="project" value="UniProtKB-KW"/>
</dbReference>
<evidence type="ECO:0000256" key="5">
    <source>
        <dbReference type="ARBA" id="ARBA00023242"/>
    </source>
</evidence>
<feature type="region of interest" description="Disordered" evidence="7">
    <location>
        <begin position="1"/>
        <end position="20"/>
    </location>
</feature>
<evidence type="ECO:0000256" key="1">
    <source>
        <dbReference type="ARBA" id="ARBA00004123"/>
    </source>
</evidence>
<dbReference type="Pfam" id="PF02045">
    <property type="entry name" value="CBFB_NFYA"/>
    <property type="match status" value="1"/>
</dbReference>
<keyword evidence="2 6" id="KW-0805">Transcription regulation</keyword>
<dbReference type="PRINTS" id="PR00616">
    <property type="entry name" value="CCAATSUBUNTB"/>
</dbReference>
<evidence type="ECO:0000256" key="2">
    <source>
        <dbReference type="ARBA" id="ARBA00023015"/>
    </source>
</evidence>
<evidence type="ECO:0000256" key="3">
    <source>
        <dbReference type="ARBA" id="ARBA00023125"/>
    </source>
</evidence>
<reference evidence="8 9" key="1">
    <citation type="submission" date="2024-08" db="EMBL/GenBank/DDBJ databases">
        <title>Gnathostoma spinigerum genome.</title>
        <authorList>
            <person name="Gonzalez-Bertolin B."/>
            <person name="Monzon S."/>
            <person name="Zaballos A."/>
            <person name="Jimenez P."/>
            <person name="Dekumyoy P."/>
            <person name="Varona S."/>
            <person name="Cuesta I."/>
            <person name="Sumanam S."/>
            <person name="Adisakwattana P."/>
            <person name="Gasser R.B."/>
            <person name="Hernandez-Gonzalez A."/>
            <person name="Young N.D."/>
            <person name="Perteguer M.J."/>
        </authorList>
    </citation>
    <scope>NUCLEOTIDE SEQUENCE [LARGE SCALE GENOMIC DNA]</scope>
    <source>
        <strain evidence="8">AL3</strain>
        <tissue evidence="8">Liver</tissue>
    </source>
</reference>
<evidence type="ECO:0000313" key="9">
    <source>
        <dbReference type="Proteomes" id="UP001608902"/>
    </source>
</evidence>
<dbReference type="Gene3D" id="6.10.250.2430">
    <property type="match status" value="1"/>
</dbReference>
<keyword evidence="4 6" id="KW-0804">Transcription</keyword>
<evidence type="ECO:0000256" key="7">
    <source>
        <dbReference type="SAM" id="MobiDB-lite"/>
    </source>
</evidence>
<sequence>MVPANQQTCARTSTNKMNHDRLAEPLLIATASSSANSSNQYQPCNVQFVNMAEDEAPPSENGRSYILLSGSQQAIQLNPSLQIIQNGGAQGIQVLNLSDTFTGIPHHRHPADISQPSTSQPNYQFSESGSSDYESAVVGEKVEVQRIQGPFNGEHEQCLSSSRGTPENSDSVCFEAGHKEMANVVQLVNQPSSSSGSQQFVLQMAPPQPPLSRSEEEPLYVNAKQYQRILKRRAARAKMENEGRIPKERRKYLHESRHKHALARMRGEGGKFDRGSRGVGIRSPHRLTEQIRTVFRPAYMDRTLAPAPSNQSSPLIAPKISESHVTS</sequence>
<feature type="compositionally biased region" description="Polar residues" evidence="7">
    <location>
        <begin position="1"/>
        <end position="16"/>
    </location>
</feature>
<comment type="subunit">
    <text evidence="6">Heterotrimer.</text>
</comment>
<name>A0ABD6EK64_9BILA</name>
<gene>
    <name evidence="8" type="ORF">AB6A40_005258</name>
</gene>
<evidence type="ECO:0000313" key="8">
    <source>
        <dbReference type="EMBL" id="MFH4978549.1"/>
    </source>
</evidence>
<evidence type="ECO:0000256" key="4">
    <source>
        <dbReference type="ARBA" id="ARBA00023163"/>
    </source>
</evidence>
<organism evidence="8 9">
    <name type="scientific">Gnathostoma spinigerum</name>
    <dbReference type="NCBI Taxonomy" id="75299"/>
    <lineage>
        <taxon>Eukaryota</taxon>
        <taxon>Metazoa</taxon>
        <taxon>Ecdysozoa</taxon>
        <taxon>Nematoda</taxon>
        <taxon>Chromadorea</taxon>
        <taxon>Rhabditida</taxon>
        <taxon>Spirurina</taxon>
        <taxon>Gnathostomatomorpha</taxon>
        <taxon>Gnathostomatoidea</taxon>
        <taxon>Gnathostomatidae</taxon>
        <taxon>Gnathostoma</taxon>
    </lineage>
</organism>
<comment type="function">
    <text evidence="6">Component of the sequence-specific heterotrimeric transcription factor (NF-Y) which specifically recognizes a 5'-CCAAT-3' box motif found in the promoters of its target genes.</text>
</comment>
<accession>A0ABD6EK64</accession>
<dbReference type="AlphaFoldDB" id="A0ABD6EK64"/>
<comment type="caution">
    <text evidence="8">The sequence shown here is derived from an EMBL/GenBank/DDBJ whole genome shotgun (WGS) entry which is preliminary data.</text>
</comment>
<dbReference type="Proteomes" id="UP001608902">
    <property type="component" value="Unassembled WGS sequence"/>
</dbReference>
<dbReference type="PROSITE" id="PS51152">
    <property type="entry name" value="NFYA_HAP2_2"/>
    <property type="match status" value="1"/>
</dbReference>
<dbReference type="SMART" id="SM00521">
    <property type="entry name" value="CBF"/>
    <property type="match status" value="1"/>
</dbReference>
<keyword evidence="3 6" id="KW-0238">DNA-binding</keyword>
<protein>
    <recommendedName>
        <fullName evidence="6">Nuclear transcription factor Y subunit</fullName>
    </recommendedName>
</protein>
<proteinExistence type="inferred from homology"/>
<evidence type="ECO:0000256" key="6">
    <source>
        <dbReference type="RuleBase" id="RU367155"/>
    </source>
</evidence>
<feature type="compositionally biased region" description="Polar residues" evidence="7">
    <location>
        <begin position="114"/>
        <end position="130"/>
    </location>
</feature>
<dbReference type="GO" id="GO:0003700">
    <property type="term" value="F:DNA-binding transcription factor activity"/>
    <property type="evidence" value="ECO:0007669"/>
    <property type="project" value="UniProtKB-UniRule"/>
</dbReference>
<keyword evidence="9" id="KW-1185">Reference proteome</keyword>
<keyword evidence="5 6" id="KW-0539">Nucleus</keyword>
<dbReference type="PANTHER" id="PTHR12632">
    <property type="entry name" value="TRANSCRIPTION FACTOR NF-Y ALPHA-RELATED"/>
    <property type="match status" value="1"/>
</dbReference>
<dbReference type="EMBL" id="JBGFUD010003290">
    <property type="protein sequence ID" value="MFH4978549.1"/>
    <property type="molecule type" value="Genomic_DNA"/>
</dbReference>
<comment type="similarity">
    <text evidence="6">Belongs to the NFYA/HAP2 subunit family.</text>
</comment>
<dbReference type="GO" id="GO:0005634">
    <property type="term" value="C:nucleus"/>
    <property type="evidence" value="ECO:0007669"/>
    <property type="project" value="UniProtKB-SubCell"/>
</dbReference>
<comment type="subcellular location">
    <subcellularLocation>
        <location evidence="1 6">Nucleus</location>
    </subcellularLocation>
</comment>
<feature type="region of interest" description="Disordered" evidence="7">
    <location>
        <begin position="302"/>
        <end position="327"/>
    </location>
</feature>
<dbReference type="InterPro" id="IPR001289">
    <property type="entry name" value="NFYA"/>
</dbReference>